<evidence type="ECO:0000313" key="3">
    <source>
        <dbReference type="Proteomes" id="UP001163064"/>
    </source>
</evidence>
<evidence type="ECO:0000256" key="1">
    <source>
        <dbReference type="SAM" id="MobiDB-lite"/>
    </source>
</evidence>
<feature type="region of interest" description="Disordered" evidence="1">
    <location>
        <begin position="37"/>
        <end position="58"/>
    </location>
</feature>
<keyword evidence="3" id="KW-1185">Reference proteome</keyword>
<gene>
    <name evidence="2" type="ORF">OFY01_01980</name>
</gene>
<organism evidence="2 3">
    <name type="scientific">Streptomyces beihaiensis</name>
    <dbReference type="NCBI Taxonomy" id="2984495"/>
    <lineage>
        <taxon>Bacteria</taxon>
        <taxon>Bacillati</taxon>
        <taxon>Actinomycetota</taxon>
        <taxon>Actinomycetes</taxon>
        <taxon>Kitasatosporales</taxon>
        <taxon>Streptomycetaceae</taxon>
        <taxon>Streptomyces</taxon>
    </lineage>
</organism>
<protein>
    <submittedName>
        <fullName evidence="2">Uncharacterized protein</fullName>
    </submittedName>
</protein>
<name>A0ABT3TNJ2_9ACTN</name>
<accession>A0ABT3TNJ2</accession>
<comment type="caution">
    <text evidence="2">The sequence shown here is derived from an EMBL/GenBank/DDBJ whole genome shotgun (WGS) entry which is preliminary data.</text>
</comment>
<proteinExistence type="predicted"/>
<dbReference type="EMBL" id="JAPHNL010000010">
    <property type="protein sequence ID" value="MCX3058562.1"/>
    <property type="molecule type" value="Genomic_DNA"/>
</dbReference>
<reference evidence="2" key="1">
    <citation type="submission" date="2022-10" db="EMBL/GenBank/DDBJ databases">
        <title>Streptomyces beihaiensis sp. nov., a chitin degrading actinobacterium, isolated from shrimp pond soil.</title>
        <authorList>
            <person name="Xie J."/>
            <person name="Shen N."/>
        </authorList>
    </citation>
    <scope>NUCLEOTIDE SEQUENCE</scope>
    <source>
        <strain evidence="2">GXMU-J5</strain>
    </source>
</reference>
<dbReference type="Proteomes" id="UP001163064">
    <property type="component" value="Unassembled WGS sequence"/>
</dbReference>
<evidence type="ECO:0000313" key="2">
    <source>
        <dbReference type="EMBL" id="MCX3058562.1"/>
    </source>
</evidence>
<sequence length="119" mass="12973">MRDAIARTLTRVLALLVPCRPGRHSARYLAARTSGPITASGPAPALSPANPWSRPWTGPTKEQAAAFFRRQGATTPEQRRQRERRRALYYATRGIDFPYTYEGAPFPLAAFASAAGGDA</sequence>